<protein>
    <submittedName>
        <fullName evidence="3">Diguanylate cyclase (GGDEF)-like protein</fullName>
    </submittedName>
</protein>
<dbReference type="PANTHER" id="PTHR44757:SF2">
    <property type="entry name" value="BIOFILM ARCHITECTURE MAINTENANCE PROTEIN MBAA"/>
    <property type="match status" value="1"/>
</dbReference>
<feature type="domain" description="EAL" evidence="1">
    <location>
        <begin position="244"/>
        <end position="491"/>
    </location>
</feature>
<dbReference type="SMART" id="SM00052">
    <property type="entry name" value="EAL"/>
    <property type="match status" value="1"/>
</dbReference>
<dbReference type="Pfam" id="PF00990">
    <property type="entry name" value="GGDEF"/>
    <property type="match status" value="1"/>
</dbReference>
<dbReference type="InterPro" id="IPR000160">
    <property type="entry name" value="GGDEF_dom"/>
</dbReference>
<dbReference type="Gene3D" id="3.30.70.270">
    <property type="match status" value="1"/>
</dbReference>
<feature type="domain" description="GGDEF" evidence="2">
    <location>
        <begin position="99"/>
        <end position="235"/>
    </location>
</feature>
<dbReference type="CDD" id="cd01948">
    <property type="entry name" value="EAL"/>
    <property type="match status" value="1"/>
</dbReference>
<keyword evidence="4" id="KW-1185">Reference proteome</keyword>
<proteinExistence type="predicted"/>
<dbReference type="PANTHER" id="PTHR44757">
    <property type="entry name" value="DIGUANYLATE CYCLASE DGCP"/>
    <property type="match status" value="1"/>
</dbReference>
<dbReference type="InterPro" id="IPR029787">
    <property type="entry name" value="Nucleotide_cyclase"/>
</dbReference>
<dbReference type="CDD" id="cd01949">
    <property type="entry name" value="GGDEF"/>
    <property type="match status" value="1"/>
</dbReference>
<dbReference type="InterPro" id="IPR035919">
    <property type="entry name" value="EAL_sf"/>
</dbReference>
<comment type="caution">
    <text evidence="3">The sequence shown here is derived from an EMBL/GenBank/DDBJ whole genome shotgun (WGS) entry which is preliminary data.</text>
</comment>
<dbReference type="PROSITE" id="PS50887">
    <property type="entry name" value="GGDEF"/>
    <property type="match status" value="1"/>
</dbReference>
<evidence type="ECO:0000313" key="3">
    <source>
        <dbReference type="EMBL" id="MDP9830054.1"/>
    </source>
</evidence>
<dbReference type="SUPFAM" id="SSF141868">
    <property type="entry name" value="EAL domain-like"/>
    <property type="match status" value="1"/>
</dbReference>
<dbReference type="PROSITE" id="PS50883">
    <property type="entry name" value="EAL"/>
    <property type="match status" value="1"/>
</dbReference>
<name>A0ABT9PCD0_9ACTN</name>
<dbReference type="Gene3D" id="3.20.20.450">
    <property type="entry name" value="EAL domain"/>
    <property type="match status" value="1"/>
</dbReference>
<dbReference type="Proteomes" id="UP001235712">
    <property type="component" value="Unassembled WGS sequence"/>
</dbReference>
<organism evidence="3 4">
    <name type="scientific">Kineosporia succinea</name>
    <dbReference type="NCBI Taxonomy" id="84632"/>
    <lineage>
        <taxon>Bacteria</taxon>
        <taxon>Bacillati</taxon>
        <taxon>Actinomycetota</taxon>
        <taxon>Actinomycetes</taxon>
        <taxon>Kineosporiales</taxon>
        <taxon>Kineosporiaceae</taxon>
        <taxon>Kineosporia</taxon>
    </lineage>
</organism>
<evidence type="ECO:0000259" key="1">
    <source>
        <dbReference type="PROSITE" id="PS50883"/>
    </source>
</evidence>
<evidence type="ECO:0000313" key="4">
    <source>
        <dbReference type="Proteomes" id="UP001235712"/>
    </source>
</evidence>
<sequence length="491" mass="53658">MTHRLLARQLRRLRLDAEQPPPAPDWARLLELVSATYTEADSDRYLLERSLEVSSAEMRELHDTLARRASVDELTGLPNRRALRERLQQLVAARHPGGSPVGVLFIDLDGFKLVNDSLGHEAGDELLVRTARRLRETCRDDDVVARLGGDEFIVAGRFTGPDQAQGLARRITAELEKPLVIKNREVVVGASIGVALSGTDDAVPAPGTDEILQRADLAMYASKRAGRARLTVFDTQMQIDAERKIRLVSQLRGAIADGRLSVRYEPIVRLADRRVSGHEALVRWQPPGSAELRPSDFVPLAEEYRMIADLDAWVLDQACAWAAGTRQRVGVNLSARSLAATDFTRTVSETLERTGLPASALVLELTEATYLTVDPAVTAQLSGLRSLGVSLAMDDFGSGFSALSRLRTAPVQVLKLDESLIENVDRFEESAAIAGAAVSMAHALRHTVVAEGVERRAQAEILRALGCDAAQGPLFTTPEKATVPRVLREVR</sequence>
<dbReference type="NCBIfam" id="TIGR00254">
    <property type="entry name" value="GGDEF"/>
    <property type="match status" value="1"/>
</dbReference>
<reference evidence="3 4" key="1">
    <citation type="submission" date="2023-07" db="EMBL/GenBank/DDBJ databases">
        <title>Sequencing the genomes of 1000 actinobacteria strains.</title>
        <authorList>
            <person name="Klenk H.-P."/>
        </authorList>
    </citation>
    <scope>NUCLEOTIDE SEQUENCE [LARGE SCALE GENOMIC DNA]</scope>
    <source>
        <strain evidence="3 4">DSM 44388</strain>
    </source>
</reference>
<gene>
    <name evidence="3" type="ORF">J2S57_005803</name>
</gene>
<dbReference type="SUPFAM" id="SSF55073">
    <property type="entry name" value="Nucleotide cyclase"/>
    <property type="match status" value="1"/>
</dbReference>
<dbReference type="Pfam" id="PF00563">
    <property type="entry name" value="EAL"/>
    <property type="match status" value="1"/>
</dbReference>
<dbReference type="InterPro" id="IPR052155">
    <property type="entry name" value="Biofilm_reg_signaling"/>
</dbReference>
<accession>A0ABT9PCD0</accession>
<dbReference type="RefSeq" id="WP_307248870.1">
    <property type="nucleotide sequence ID" value="NZ_JAUSQZ010000001.1"/>
</dbReference>
<dbReference type="SMART" id="SM00267">
    <property type="entry name" value="GGDEF"/>
    <property type="match status" value="1"/>
</dbReference>
<dbReference type="InterPro" id="IPR001633">
    <property type="entry name" value="EAL_dom"/>
</dbReference>
<dbReference type="EMBL" id="JAUSQZ010000001">
    <property type="protein sequence ID" value="MDP9830054.1"/>
    <property type="molecule type" value="Genomic_DNA"/>
</dbReference>
<evidence type="ECO:0000259" key="2">
    <source>
        <dbReference type="PROSITE" id="PS50887"/>
    </source>
</evidence>
<dbReference type="InterPro" id="IPR043128">
    <property type="entry name" value="Rev_trsase/Diguanyl_cyclase"/>
</dbReference>